<comment type="caution">
    <text evidence="1">The sequence shown here is derived from an EMBL/GenBank/DDBJ whole genome shotgun (WGS) entry which is preliminary data.</text>
</comment>
<dbReference type="EMBL" id="PGCK01000003">
    <property type="protein sequence ID" value="MCD1294414.1"/>
    <property type="molecule type" value="Genomic_DNA"/>
</dbReference>
<reference evidence="1 2" key="1">
    <citation type="submission" date="2017-11" db="EMBL/GenBank/DDBJ databases">
        <title>Isolation and Characterization of Family Methanocellaceae Species from Potential Methane Hydrate Area Offshore Southwestern Taiwan.</title>
        <authorList>
            <person name="Zhang W.-L."/>
            <person name="Chen W.-C."/>
            <person name="Lai M.-C."/>
            <person name="Chen S.-C."/>
        </authorList>
    </citation>
    <scope>NUCLEOTIDE SEQUENCE [LARGE SCALE GENOMIC DNA]</scope>
    <source>
        <strain evidence="1 2">CWC-04</strain>
    </source>
</reference>
<sequence length="90" mass="10354">MIIDTTKMNMEHFFHHEAHKGEQGPPVSTTKGAKGSMVHKGLLYEDRHMKNFVYLIRLCALRGGNWWSLEPIERFVVKASVPLSLLSAFW</sequence>
<name>A0AAP2RBX2_9EURY</name>
<keyword evidence="2" id="KW-1185">Reference proteome</keyword>
<gene>
    <name evidence="1" type="ORF">CUJ83_05300</name>
</gene>
<protein>
    <submittedName>
        <fullName evidence="1">Uncharacterized protein</fullName>
    </submittedName>
</protein>
<organism evidence="1 2">
    <name type="scientific">Methanooceanicella nereidis</name>
    <dbReference type="NCBI Taxonomy" id="2052831"/>
    <lineage>
        <taxon>Archaea</taxon>
        <taxon>Methanobacteriati</taxon>
        <taxon>Methanobacteriota</taxon>
        <taxon>Stenosarchaea group</taxon>
        <taxon>Methanomicrobia</taxon>
        <taxon>Methanocellales</taxon>
        <taxon>Methanocellaceae</taxon>
        <taxon>Methanooceanicella</taxon>
    </lineage>
</organism>
<dbReference type="AlphaFoldDB" id="A0AAP2RBX2"/>
<accession>A0AAP2RBX2</accession>
<evidence type="ECO:0000313" key="2">
    <source>
        <dbReference type="Proteomes" id="UP001320159"/>
    </source>
</evidence>
<evidence type="ECO:0000313" key="1">
    <source>
        <dbReference type="EMBL" id="MCD1294414.1"/>
    </source>
</evidence>
<dbReference type="Proteomes" id="UP001320159">
    <property type="component" value="Unassembled WGS sequence"/>
</dbReference>
<proteinExistence type="predicted"/>